<dbReference type="FunFam" id="2.30.38.10:FF:000001">
    <property type="entry name" value="Non-ribosomal peptide synthetase PvdI"/>
    <property type="match status" value="1"/>
</dbReference>
<reference evidence="6 8" key="2">
    <citation type="journal article" date="2018" name="Syst. Appl. Microbiol.">
        <title>Flavobacterium circumlabens sp. nov. and Flavobacterium cupreum sp. nov., two psychrotrophic species isolated from Antarctic environmental samples.</title>
        <authorList>
            <person name="Kralova S."/>
            <person name="Busse H.J."/>
            <person name="Svec P."/>
            <person name="Maslanova I."/>
            <person name="Stankova E."/>
            <person name="Bartak M."/>
            <person name="Sedlacek I."/>
        </authorList>
    </citation>
    <scope>NUCLEOTIDE SEQUENCE [LARGE SCALE GENOMIC DNA]</scope>
    <source>
        <strain evidence="6 8">CCM 8828</strain>
    </source>
</reference>
<feature type="domain" description="Carrier" evidence="4">
    <location>
        <begin position="738"/>
        <end position="813"/>
    </location>
</feature>
<proteinExistence type="predicted"/>
<dbReference type="PROSITE" id="PS00012">
    <property type="entry name" value="PHOSPHOPANTETHEINE"/>
    <property type="match status" value="1"/>
</dbReference>
<dbReference type="SMART" id="SM00823">
    <property type="entry name" value="PKS_PP"/>
    <property type="match status" value="3"/>
</dbReference>
<dbReference type="InterPro" id="IPR010071">
    <property type="entry name" value="AA_adenyl_dom"/>
</dbReference>
<dbReference type="PROSITE" id="PS00455">
    <property type="entry name" value="AMP_BINDING"/>
    <property type="match status" value="1"/>
</dbReference>
<dbReference type="Proteomes" id="UP000298340">
    <property type="component" value="Unassembled WGS sequence"/>
</dbReference>
<evidence type="ECO:0000256" key="3">
    <source>
        <dbReference type="ARBA" id="ARBA00022553"/>
    </source>
</evidence>
<dbReference type="InterPro" id="IPR000873">
    <property type="entry name" value="AMP-dep_synth/lig_dom"/>
</dbReference>
<dbReference type="SUPFAM" id="SSF56801">
    <property type="entry name" value="Acetyl-CoA synthetase-like"/>
    <property type="match status" value="3"/>
</dbReference>
<feature type="domain" description="Carrier" evidence="4">
    <location>
        <begin position="2858"/>
        <end position="2933"/>
    </location>
</feature>
<dbReference type="EMBL" id="QWDN01000006">
    <property type="protein sequence ID" value="TEB43158.1"/>
    <property type="molecule type" value="Genomic_DNA"/>
</dbReference>
<dbReference type="Gene3D" id="3.30.559.30">
    <property type="entry name" value="Nonribosomal peptide synthetase, condensation domain"/>
    <property type="match status" value="3"/>
</dbReference>
<dbReference type="CDD" id="cd19531">
    <property type="entry name" value="LCL_NRPS-like"/>
    <property type="match status" value="1"/>
</dbReference>
<name>A0A4Y7UAU0_9FLAO</name>
<dbReference type="Gene3D" id="3.40.50.980">
    <property type="match status" value="6"/>
</dbReference>
<keyword evidence="3" id="KW-0597">Phosphoprotein</keyword>
<dbReference type="InterPro" id="IPR036736">
    <property type="entry name" value="ACP-like_sf"/>
</dbReference>
<reference evidence="5 7" key="1">
    <citation type="journal article" date="2015" name="Stand. Genomic Sci.">
        <title>Genomic Encyclopedia of Bacterial and Archaeal Type Strains, Phase III: the genomes of soil and plant-associated and newly described type strains.</title>
        <authorList>
            <person name="Whitman W.B."/>
            <person name="Woyke T."/>
            <person name="Klenk H.P."/>
            <person name="Zhou Y."/>
            <person name="Lilburn T.G."/>
            <person name="Beck B.J."/>
            <person name="De Vos P."/>
            <person name="Vandamme P."/>
            <person name="Eisen J.A."/>
            <person name="Garrity G."/>
            <person name="Hugenholtz P."/>
            <person name="Kyrpides N.C."/>
        </authorList>
    </citation>
    <scope>NUCLEOTIDE SEQUENCE [LARGE SCALE GENOMIC DNA]</scope>
    <source>
        <strain evidence="5 7">P5626</strain>
    </source>
</reference>
<evidence type="ECO:0000313" key="8">
    <source>
        <dbReference type="Proteomes" id="UP000298340"/>
    </source>
</evidence>
<dbReference type="GO" id="GO:0003824">
    <property type="term" value="F:catalytic activity"/>
    <property type="evidence" value="ECO:0007669"/>
    <property type="project" value="InterPro"/>
</dbReference>
<keyword evidence="7" id="KW-1185">Reference proteome</keyword>
<dbReference type="NCBIfam" id="TIGR01733">
    <property type="entry name" value="AA-adenyl-dom"/>
    <property type="match status" value="3"/>
</dbReference>
<dbReference type="Gene3D" id="1.10.1200.10">
    <property type="entry name" value="ACP-like"/>
    <property type="match status" value="3"/>
</dbReference>
<dbReference type="FunFam" id="3.40.50.980:FF:000002">
    <property type="entry name" value="Enterobactin synthetase component F"/>
    <property type="match status" value="2"/>
</dbReference>
<dbReference type="SUPFAM" id="SSF47336">
    <property type="entry name" value="ACP-like"/>
    <property type="match status" value="3"/>
</dbReference>
<dbReference type="PANTHER" id="PTHR45527">
    <property type="entry name" value="NONRIBOSOMAL PEPTIDE SYNTHETASE"/>
    <property type="match status" value="1"/>
</dbReference>
<dbReference type="FunFam" id="3.40.50.980:FF:000001">
    <property type="entry name" value="Non-ribosomal peptide synthetase"/>
    <property type="match status" value="1"/>
</dbReference>
<dbReference type="CDD" id="cd05930">
    <property type="entry name" value="A_NRPS"/>
    <property type="match status" value="3"/>
</dbReference>
<dbReference type="RefSeq" id="WP_132036736.1">
    <property type="nucleotide sequence ID" value="NZ_QWDN01000006.1"/>
</dbReference>
<dbReference type="InterPro" id="IPR045851">
    <property type="entry name" value="AMP-bd_C_sf"/>
</dbReference>
<gene>
    <name evidence="6" type="ORF">D0809_17135</name>
    <name evidence="5" type="ORF">EV142_106119</name>
</gene>
<dbReference type="Pfam" id="PF13193">
    <property type="entry name" value="AMP-binding_C"/>
    <property type="match status" value="3"/>
</dbReference>
<comment type="caution">
    <text evidence="6">The sequence shown here is derived from an EMBL/GenBank/DDBJ whole genome shotgun (WGS) entry which is preliminary data.</text>
</comment>
<dbReference type="Gene3D" id="3.30.300.30">
    <property type="match status" value="3"/>
</dbReference>
<protein>
    <submittedName>
        <fullName evidence="6">Amino acid adenylation domain-containing protein</fullName>
    </submittedName>
    <submittedName>
        <fullName evidence="5">Surfactin family lipopeptide synthetase A/fengycin family lipopeptide synthetase D</fullName>
    </submittedName>
</protein>
<dbReference type="GO" id="GO:0031177">
    <property type="term" value="F:phosphopantetheine binding"/>
    <property type="evidence" value="ECO:0007669"/>
    <property type="project" value="InterPro"/>
</dbReference>
<dbReference type="Proteomes" id="UP000295270">
    <property type="component" value="Unassembled WGS sequence"/>
</dbReference>
<dbReference type="Pfam" id="PF00550">
    <property type="entry name" value="PP-binding"/>
    <property type="match status" value="3"/>
</dbReference>
<dbReference type="InterPro" id="IPR025110">
    <property type="entry name" value="AMP-bd_C"/>
</dbReference>
<reference evidence="5" key="3">
    <citation type="submission" date="2019-03" db="EMBL/GenBank/DDBJ databases">
        <authorList>
            <person name="Whitman W."/>
            <person name="Huntemann M."/>
            <person name="Clum A."/>
            <person name="Pillay M."/>
            <person name="Palaniappan K."/>
            <person name="Varghese N."/>
            <person name="Mikhailova N."/>
            <person name="Stamatis D."/>
            <person name="Reddy T."/>
            <person name="Daum C."/>
            <person name="Shapiro N."/>
            <person name="Ivanova N."/>
            <person name="Kyrpides N."/>
            <person name="Woyke T."/>
        </authorList>
    </citation>
    <scope>NUCLEOTIDE SEQUENCE</scope>
    <source>
        <strain evidence="5">P5626</strain>
    </source>
</reference>
<dbReference type="PANTHER" id="PTHR45527:SF1">
    <property type="entry name" value="FATTY ACID SYNTHASE"/>
    <property type="match status" value="1"/>
</dbReference>
<dbReference type="FunFam" id="1.10.1200.10:FF:000005">
    <property type="entry name" value="Nonribosomal peptide synthetase 1"/>
    <property type="match status" value="2"/>
</dbReference>
<evidence type="ECO:0000313" key="7">
    <source>
        <dbReference type="Proteomes" id="UP000295270"/>
    </source>
</evidence>
<dbReference type="SUPFAM" id="SSF52777">
    <property type="entry name" value="CoA-dependent acyltransferases"/>
    <property type="match status" value="5"/>
</dbReference>
<dbReference type="FunFam" id="3.30.559.10:FF:000012">
    <property type="entry name" value="Non-ribosomal peptide synthetase"/>
    <property type="match status" value="1"/>
</dbReference>
<evidence type="ECO:0000313" key="6">
    <source>
        <dbReference type="EMBL" id="TEB43158.1"/>
    </source>
</evidence>
<dbReference type="NCBIfam" id="NF003417">
    <property type="entry name" value="PRK04813.1"/>
    <property type="match status" value="3"/>
</dbReference>
<evidence type="ECO:0000313" key="5">
    <source>
        <dbReference type="EMBL" id="TCN55430.1"/>
    </source>
</evidence>
<accession>A0A4Y7UAU0</accession>
<dbReference type="InterPro" id="IPR006162">
    <property type="entry name" value="Ppantetheine_attach_site"/>
</dbReference>
<dbReference type="PROSITE" id="PS50075">
    <property type="entry name" value="CARRIER"/>
    <property type="match status" value="3"/>
</dbReference>
<evidence type="ECO:0000259" key="4">
    <source>
        <dbReference type="PROSITE" id="PS50075"/>
    </source>
</evidence>
<dbReference type="InterPro" id="IPR001242">
    <property type="entry name" value="Condensation_dom"/>
</dbReference>
<feature type="domain" description="Carrier" evidence="4">
    <location>
        <begin position="1783"/>
        <end position="1858"/>
    </location>
</feature>
<organism evidence="6 8">
    <name type="scientific">Flavobacterium circumlabens</name>
    <dbReference type="NCBI Taxonomy" id="2133765"/>
    <lineage>
        <taxon>Bacteria</taxon>
        <taxon>Pseudomonadati</taxon>
        <taxon>Bacteroidota</taxon>
        <taxon>Flavobacteriia</taxon>
        <taxon>Flavobacteriales</taxon>
        <taxon>Flavobacteriaceae</taxon>
        <taxon>Flavobacterium</taxon>
    </lineage>
</organism>
<keyword evidence="2" id="KW-0596">Phosphopantetheine</keyword>
<dbReference type="InterPro" id="IPR009081">
    <property type="entry name" value="PP-bd_ACP"/>
</dbReference>
<sequence length="2949" mass="332534">MDKSTAPNNFYLLTKYWKKKIANREQVPAVQSRQNSLPCVTIEAGDLNYFSKLTNGNPLAQATVISAIYSFLLKKLVPEFDGYVVSDYKEQSNPLLLSFPVDLNLSFKEYLQKVKSEILETLPYSDFNKGDLSEKIGFSDLSIFSTYSIGINATTHLNCNGILFDVKIEEKGNLEINVSYLEDFVKETIAGYLVKHFRQFIIHLENNIAAHLSDYELLSDTEKHQLLVDFNATDVAYPKDKTVVDLFEEQVAQTPDAIAVLFKESTLTYALLNKKANQLACYISAEHTVNKGDIIGVFLPKSDSGIISVLAILKLGAVYLPIDTHYPPERIDYLIKDSGLKLLITDNVALEISKCETIALPDLNFDSISDENINTAISPKDLAYVIYTSGSTGHPKGVLIEHTSTINMSLDQINFFGISKEDKIVWFASVAFDASISEIMMSLYSGATLCIPTEEVIKDKDQFTGFLKETKATVVTFPPSYLGLLSEEDISGLRCVITAGESANPTKAIAVVKSGIDYYNAYGPTECAVCVSIYKLSENDFDKTVIPIGKPISNTKIYILDKALQPVPIGVAGKIYVSGAGVGRGYLNKPDLTSEKFIANPFQSGERLYDTGDLGCWLSDGNIEFLGRKDFQVKLRGYRIELGEIENTILQYSDDLKQVAVEVKENNQEKVLAAYLVATTPIDKAELRSFLQNALPDYLVPGFYIVLDKLPLTPNGKIDRKALPGITSADVIRKAYVAPQNETEKSLVAIWQEVLGIEKIGVTDNFFELGGHSLMIAQVINRTHKQLGKTVSFKTFFTSPSIAELSKKLQQNEYLAIPKTPEAPSYPITASQKRLWILSQLDGGTLAYNMPATVKLTGTINAQQFEESFRLLMHRHEILRTYFKANDDGEVQQYILPAEQVNFKIAEKDYSSAEKQEEAITSYLQDTNSKPFNLEEAPLVRASLIKLKEDEYVFFLSLHHIIGDGWSIELLIAEVVKTYNALLQGKEISFPELSIQYKDYAAWLNKELDNEKQQKSKEYWLAQFTGELPVLDLPSFNTRPLVQTYNGNTVSHQFSTAFLEQVKLFSKEHDVTLFMTLMAGINTLLHRYSGQNDMILGTPIAGREHPDLENQMGLYLNTLAIRTQLQEESSFLDVVALQKETLLSAYDHQNYPFDELAGKLNLKRDTSRSVLFDVLVVLQNQEQLNNINTEELLNLEVSKYEFKNKTAQFDISFLFVETAGLDLRIEYNTDIYDGDLIERMFGHFENLMIQALVQPEIRIQEVDYLTQEEKNELLFDLNNTAIEYPAGKTILDVFEAQVAKTPNNIAIVFEDTQLTYKELDGQSSQLAAYLTQNYAIEADDLVGIILDRSERMILSIFGILKAGGAYVPMDVHYPQERVDFITSDAKLKLSINEAEFEKFRSVQDSYSVTTPERGDLVNHLAYCIYTSGSTGNPKGVLNHHAGLYNRLLWMKDYLAVEEKEVFLQKTPYTFDVSVWELILPFLTGSSLVIAKPELHKDVAYLQDIISKKQVSIVHFVPSMLGVFLLDADSEKGNSLSHIVCSGEELPTLMAQECKEKFQNTQLHNLYGPTEAAIDVTAINLSEIDVLKEGVSIGKPIANTSIYIVNNSLGLQPFGVPGELLISGIQVARGYLNLPELTQDRFIADPFRAGYQVYRTGDIAQWKPDGSIHYRGRIDNQVKIRGNRIELGEVENAIMAYGGIQQVVATPKELNGEKVLVAYYLLERGIEIDKAAIRIYLQGKLPEYMVPGFYVVLETLPMTSSGKVDRKALPGIAGDDLIRGKYAAPRNQTEEKLASIWQDILGIDQVGITDNFFELGGDSIRAIRILAKINKDLSINYKLADIYALPSIEKLLSIATERTASEIPVAIKAEVEAHFENLEKEFNPYEFYEERKFLHESNKEYSEGKIVSIYPMSDIELGMLFGSIATRNKGVYHDQFVFPLPTSQFDKESFSKALSILIEKHQILRTAYNIERYSSPVHLVYEKIAVELAYEDLSTKNHKEIYAAINDFMIQERTHHSFVTAEPGLWRMKIYKTAEKEYNLLFQFHHAILDGWSVASLMTELNNIYLSILEHKEVTTAKLALTYKDYVFEQNCIKRNDKYNDFWKENLSEYKKLDIFTEEHFSKRHDFTIEGELYDSLLQFSLNQGLSLKTITFAAYLYTLKTLSYEDDIIVGMVTSGRPLLEDADKILGCFLNTSPFRIKETSGTAISFVEKINQLLIIQKQFERISLNELQTRFSLNKKGENPFFDTHFNYIDFHIYNDLQVQEDEKVTEFKFAELNFEATNTFLDLNIRPLANGIKASWNQQRTLKYGLTIEQLQQYYLNFLSTLVNSGDAVLKNETVLTSAEKQNLLYDLNKTTIEYPAGKTILDVFEAQVAKTPNNIAIVFEDTQLTYKELDKQSSQLAAYLTQNYAIEADDLVGIILDRSERMILSIFGILKAGGAYVPMDVHYPQERVDFITSDAKLKLSINEAEFEKFRSVQDSYSVTAPERGDLVNHLAYCIYTSGSTGNPKGVLNHHAGLYNRLLWMKDYLAVEEKEVFLQKTPYTFDVSVWELILPFLTGSSLVIAKPEGHKDVAYLQDIISKKQVSIVHFVPSMLGVFLLDADSEKGNSLSHIVCSGEELPALMAQECKEKFQNTQLHNLYGPTEAAIDVTAINLSEIDVLKEGVSIGKPIANTSIYIVNNSLGLQPFGVPGELLISGIQVARGYLNLPELTQDRFIADPFRAGYQVYRTGDIAQWKPDGSIHYRGRIDNQVKIRGNRIELGEVENAIMAYGGIQQVVATPKELNGEKVLVAYYLPERGIEIDKAAIRIYLQGKLPEYMVPGFYIVLETLPMTSSGKVDRKALPGIAGDDLIRGEYAAPRNQTEEKLATIWQDILGIDQVGITDNFFELGGTSFQLIKLQKRIELLWPNTMVISDLFEFNSIKDIAVFINKDSAQTDLEEKDEMKFFEI</sequence>
<dbReference type="InterPro" id="IPR020806">
    <property type="entry name" value="PKS_PP-bd"/>
</dbReference>
<dbReference type="Pfam" id="PF00501">
    <property type="entry name" value="AMP-binding"/>
    <property type="match status" value="3"/>
</dbReference>
<dbReference type="Pfam" id="PF00668">
    <property type="entry name" value="Condensation"/>
    <property type="match status" value="2"/>
</dbReference>
<dbReference type="Gene3D" id="2.30.38.10">
    <property type="entry name" value="Luciferase, Domain 3"/>
    <property type="match status" value="3"/>
</dbReference>
<evidence type="ECO:0000256" key="2">
    <source>
        <dbReference type="ARBA" id="ARBA00022450"/>
    </source>
</evidence>
<dbReference type="FunFam" id="3.40.50.12780:FF:000012">
    <property type="entry name" value="Non-ribosomal peptide synthetase"/>
    <property type="match status" value="3"/>
</dbReference>
<comment type="cofactor">
    <cofactor evidence="1">
        <name>pantetheine 4'-phosphate</name>
        <dbReference type="ChEBI" id="CHEBI:47942"/>
    </cofactor>
</comment>
<dbReference type="GO" id="GO:0005737">
    <property type="term" value="C:cytoplasm"/>
    <property type="evidence" value="ECO:0007669"/>
    <property type="project" value="TreeGrafter"/>
</dbReference>
<evidence type="ECO:0000256" key="1">
    <source>
        <dbReference type="ARBA" id="ARBA00001957"/>
    </source>
</evidence>
<dbReference type="GO" id="GO:0044550">
    <property type="term" value="P:secondary metabolite biosynthetic process"/>
    <property type="evidence" value="ECO:0007669"/>
    <property type="project" value="TreeGrafter"/>
</dbReference>
<dbReference type="EMBL" id="SLWA01000006">
    <property type="protein sequence ID" value="TCN55430.1"/>
    <property type="molecule type" value="Genomic_DNA"/>
</dbReference>
<dbReference type="InterPro" id="IPR020845">
    <property type="entry name" value="AMP-binding_CS"/>
</dbReference>
<dbReference type="Gene3D" id="3.30.559.10">
    <property type="entry name" value="Chloramphenicol acetyltransferase-like domain"/>
    <property type="match status" value="2"/>
</dbReference>
<dbReference type="OrthoDB" id="4317020at2"/>
<dbReference type="InterPro" id="IPR023213">
    <property type="entry name" value="CAT-like_dom_sf"/>
</dbReference>
<dbReference type="GO" id="GO:0043041">
    <property type="term" value="P:amino acid activation for nonribosomal peptide biosynthetic process"/>
    <property type="evidence" value="ECO:0007669"/>
    <property type="project" value="TreeGrafter"/>
</dbReference>